<proteinExistence type="predicted"/>
<protein>
    <submittedName>
        <fullName evidence="1">Uncharacterized protein</fullName>
    </submittedName>
</protein>
<evidence type="ECO:0000313" key="2">
    <source>
        <dbReference type="Proteomes" id="UP000319700"/>
    </source>
</evidence>
<keyword evidence="2" id="KW-1185">Reference proteome</keyword>
<dbReference type="AlphaFoldDB" id="A0A502EYM1"/>
<organism evidence="1 2">
    <name type="scientific">Flavobacterium pectinovorum</name>
    <dbReference type="NCBI Taxonomy" id="29533"/>
    <lineage>
        <taxon>Bacteria</taxon>
        <taxon>Pseudomonadati</taxon>
        <taxon>Bacteroidota</taxon>
        <taxon>Flavobacteriia</taxon>
        <taxon>Flavobacteriales</taxon>
        <taxon>Flavobacteriaceae</taxon>
        <taxon>Flavobacterium</taxon>
    </lineage>
</organism>
<dbReference type="Proteomes" id="UP000319700">
    <property type="component" value="Unassembled WGS sequence"/>
</dbReference>
<reference evidence="1 2" key="1">
    <citation type="journal article" date="2019" name="Environ. Microbiol.">
        <title>Species interactions and distinct microbial communities in high Arctic permafrost affected cryosols are associated with the CH4 and CO2 gas fluxes.</title>
        <authorList>
            <person name="Altshuler I."/>
            <person name="Hamel J."/>
            <person name="Turney S."/>
            <person name="Magnuson E."/>
            <person name="Levesque R."/>
            <person name="Greer C."/>
            <person name="Whyte L.G."/>
        </authorList>
    </citation>
    <scope>NUCLEOTIDE SEQUENCE [LARGE SCALE GENOMIC DNA]</scope>
    <source>
        <strain evidence="1 2">42</strain>
    </source>
</reference>
<sequence>MSFIFVVCFCHEGAKTLIFFAIKTEGAKFFCHEFHELARIELVKIREIRGKLFKPLNYL</sequence>
<name>A0A502EYM1_9FLAO</name>
<evidence type="ECO:0000313" key="1">
    <source>
        <dbReference type="EMBL" id="TPG42104.1"/>
    </source>
</evidence>
<accession>A0A502EYM1</accession>
<comment type="caution">
    <text evidence="1">The sequence shown here is derived from an EMBL/GenBank/DDBJ whole genome shotgun (WGS) entry which is preliminary data.</text>
</comment>
<dbReference type="EMBL" id="RCZH01000004">
    <property type="protein sequence ID" value="TPG42104.1"/>
    <property type="molecule type" value="Genomic_DNA"/>
</dbReference>
<gene>
    <name evidence="1" type="ORF">EAH81_07220</name>
</gene>